<reference evidence="3" key="1">
    <citation type="submission" date="2021-12" db="EMBL/GenBank/DDBJ databases">
        <authorList>
            <person name="Martin H S."/>
        </authorList>
    </citation>
    <scope>NUCLEOTIDE SEQUENCE</scope>
</reference>
<feature type="non-terminal residue" evidence="3">
    <location>
        <position position="166"/>
    </location>
</feature>
<dbReference type="InterPro" id="IPR003172">
    <property type="entry name" value="ML_dom"/>
</dbReference>
<sequence>MTTSFSNRCLNKMDARVLFLCLALFAEVQLEYVNKKFCRNVNQSKCSIHSVKIDPCPDGPGFCLLRRGKPYTLSFDFTPHFDANKLKMSIYSDNDNSGTFNTAVTPPLNACQRHACPLEEDVRTVFDTDFVFDTKAHGKFPLEFKLWNEDDESQACCFSFKVNMLK</sequence>
<dbReference type="Proteomes" id="UP000838878">
    <property type="component" value="Chromosome 6"/>
</dbReference>
<accession>A0A8J9YHV0</accession>
<feature type="signal peptide" evidence="1">
    <location>
        <begin position="1"/>
        <end position="30"/>
    </location>
</feature>
<gene>
    <name evidence="3" type="ORF">BINO364_LOCUS12618</name>
</gene>
<keyword evidence="4" id="KW-1185">Reference proteome</keyword>
<dbReference type="OrthoDB" id="7333818at2759"/>
<feature type="domain" description="MD-2-related lipid-recognition" evidence="2">
    <location>
        <begin position="35"/>
        <end position="162"/>
    </location>
</feature>
<keyword evidence="1" id="KW-0732">Signal</keyword>
<proteinExistence type="predicted"/>
<feature type="chain" id="PRO_5035422773" description="MD-2-related lipid-recognition domain-containing protein" evidence="1">
    <location>
        <begin position="31"/>
        <end position="166"/>
    </location>
</feature>
<dbReference type="SUPFAM" id="SSF81296">
    <property type="entry name" value="E set domains"/>
    <property type="match status" value="1"/>
</dbReference>
<dbReference type="SMART" id="SM00737">
    <property type="entry name" value="ML"/>
    <property type="match status" value="1"/>
</dbReference>
<dbReference type="Gene3D" id="2.60.40.770">
    <property type="match status" value="1"/>
</dbReference>
<dbReference type="Pfam" id="PF02221">
    <property type="entry name" value="E1_DerP2_DerF2"/>
    <property type="match status" value="1"/>
</dbReference>
<dbReference type="AlphaFoldDB" id="A0A8J9YHV0"/>
<dbReference type="EMBL" id="OV170226">
    <property type="protein sequence ID" value="CAH0727245.1"/>
    <property type="molecule type" value="Genomic_DNA"/>
</dbReference>
<evidence type="ECO:0000259" key="2">
    <source>
        <dbReference type="SMART" id="SM00737"/>
    </source>
</evidence>
<name>A0A8J9YHV0_9NEOP</name>
<evidence type="ECO:0000256" key="1">
    <source>
        <dbReference type="SAM" id="SignalP"/>
    </source>
</evidence>
<protein>
    <recommendedName>
        <fullName evidence="2">MD-2-related lipid-recognition domain-containing protein</fullName>
    </recommendedName>
</protein>
<evidence type="ECO:0000313" key="3">
    <source>
        <dbReference type="EMBL" id="CAH0727245.1"/>
    </source>
</evidence>
<organism evidence="3 4">
    <name type="scientific">Brenthis ino</name>
    <name type="common">lesser marbled fritillary</name>
    <dbReference type="NCBI Taxonomy" id="405034"/>
    <lineage>
        <taxon>Eukaryota</taxon>
        <taxon>Metazoa</taxon>
        <taxon>Ecdysozoa</taxon>
        <taxon>Arthropoda</taxon>
        <taxon>Hexapoda</taxon>
        <taxon>Insecta</taxon>
        <taxon>Pterygota</taxon>
        <taxon>Neoptera</taxon>
        <taxon>Endopterygota</taxon>
        <taxon>Lepidoptera</taxon>
        <taxon>Glossata</taxon>
        <taxon>Ditrysia</taxon>
        <taxon>Papilionoidea</taxon>
        <taxon>Nymphalidae</taxon>
        <taxon>Heliconiinae</taxon>
        <taxon>Argynnini</taxon>
        <taxon>Brenthis</taxon>
    </lineage>
</organism>
<evidence type="ECO:0000313" key="4">
    <source>
        <dbReference type="Proteomes" id="UP000838878"/>
    </source>
</evidence>
<dbReference type="InterPro" id="IPR014756">
    <property type="entry name" value="Ig_E-set"/>
</dbReference>